<dbReference type="AlphaFoldDB" id="A0AAW0NQG4"/>
<dbReference type="PANTHER" id="PTHR19269">
    <property type="entry name" value="TROPOMYOSIN"/>
    <property type="match status" value="1"/>
</dbReference>
<evidence type="ECO:0000313" key="7">
    <source>
        <dbReference type="EMBL" id="KAK7898249.1"/>
    </source>
</evidence>
<evidence type="ECO:0000256" key="4">
    <source>
        <dbReference type="ARBA" id="ARBA00023203"/>
    </source>
</evidence>
<dbReference type="GO" id="GO:0003779">
    <property type="term" value="F:actin binding"/>
    <property type="evidence" value="ECO:0007669"/>
    <property type="project" value="UniProtKB-KW"/>
</dbReference>
<comment type="caution">
    <text evidence="7">The sequence shown here is derived from an EMBL/GenBank/DDBJ whole genome shotgun (WGS) entry which is preliminary data.</text>
</comment>
<comment type="similarity">
    <text evidence="1">Belongs to the tropomyosin family.</text>
</comment>
<protein>
    <submittedName>
        <fullName evidence="7">Uncharacterized protein</fullName>
    </submittedName>
</protein>
<evidence type="ECO:0000256" key="3">
    <source>
        <dbReference type="ARBA" id="ARBA00023179"/>
    </source>
</evidence>
<evidence type="ECO:0000256" key="5">
    <source>
        <dbReference type="SAM" id="Coils"/>
    </source>
</evidence>
<gene>
    <name evidence="7" type="ORF">WMY93_019102</name>
</gene>
<sequence>MREEADEARVGTRRGGGGEEERGREKRGEEPDCRRDKTKKEGEGGRGEGGGPKRERRGREREDEHEGEREGGERGVLRGRERRGEREGGQLRQLTGSTDRGERSRGSGDEGSWDRDRYEHKVAEGLKERRGIQTGGGRGQAVDRSTEQVRVRGSHADSVKVLRQKILEDQLRVLDQSVKSHSASVQKFSLNEAQNEEKLRRLKDQVQQRESERSWFHLSAQQFQAELCSSKEGRAWLRTRACPDHVWCGGSSLLLEGLIPTEQTAAAYCPVLSESCRSTLPWPPPLVCLVYKASAGVSVFLEMSVQEPNERQMSVSGVCVFQECVCFRMEALRQKLASGRKLIEDFTKTGDKLEKKLEQERNFREKAEAEVDSLAENLSETEKRLEQVLQKLEQVSIKVNETEKIKEERERSMKMCRVRDEVDQEKLNQMNLQLKELQTGHHGNGQEVQTGERSEVTRRQIIDQVQLLEQELENAEERSDNAHTRQKILEDQLRVLDQSVKSHSASVQKFSLNEAQNEEKLRRLKDQVQHL</sequence>
<evidence type="ECO:0000256" key="1">
    <source>
        <dbReference type="ARBA" id="ARBA00009036"/>
    </source>
</evidence>
<evidence type="ECO:0000256" key="6">
    <source>
        <dbReference type="SAM" id="MobiDB-lite"/>
    </source>
</evidence>
<dbReference type="SUPFAM" id="SSF57997">
    <property type="entry name" value="Tropomyosin"/>
    <property type="match status" value="2"/>
</dbReference>
<feature type="region of interest" description="Disordered" evidence="6">
    <location>
        <begin position="1"/>
        <end position="117"/>
    </location>
</feature>
<feature type="compositionally biased region" description="Basic and acidic residues" evidence="6">
    <location>
        <begin position="517"/>
        <end position="531"/>
    </location>
</feature>
<evidence type="ECO:0000256" key="2">
    <source>
        <dbReference type="ARBA" id="ARBA00023054"/>
    </source>
</evidence>
<dbReference type="Pfam" id="PF00261">
    <property type="entry name" value="Tropomyosin"/>
    <property type="match status" value="1"/>
</dbReference>
<feature type="compositionally biased region" description="Polar residues" evidence="6">
    <location>
        <begin position="504"/>
        <end position="515"/>
    </location>
</feature>
<feature type="compositionally biased region" description="Basic and acidic residues" evidence="6">
    <location>
        <begin position="99"/>
        <end position="117"/>
    </location>
</feature>
<feature type="region of interest" description="Disordered" evidence="6">
    <location>
        <begin position="130"/>
        <end position="151"/>
    </location>
</feature>
<organism evidence="7 8">
    <name type="scientific">Mugilogobius chulae</name>
    <name type="common">yellowstripe goby</name>
    <dbReference type="NCBI Taxonomy" id="88201"/>
    <lineage>
        <taxon>Eukaryota</taxon>
        <taxon>Metazoa</taxon>
        <taxon>Chordata</taxon>
        <taxon>Craniata</taxon>
        <taxon>Vertebrata</taxon>
        <taxon>Euteleostomi</taxon>
        <taxon>Actinopterygii</taxon>
        <taxon>Neopterygii</taxon>
        <taxon>Teleostei</taxon>
        <taxon>Neoteleostei</taxon>
        <taxon>Acanthomorphata</taxon>
        <taxon>Gobiaria</taxon>
        <taxon>Gobiiformes</taxon>
        <taxon>Gobioidei</taxon>
        <taxon>Gobiidae</taxon>
        <taxon>Gobionellinae</taxon>
        <taxon>Mugilogobius</taxon>
    </lineage>
</organism>
<name>A0AAW0NQG4_9GOBI</name>
<keyword evidence="2 5" id="KW-0175">Coiled coil</keyword>
<keyword evidence="8" id="KW-1185">Reference proteome</keyword>
<feature type="coiled-coil region" evidence="5">
    <location>
        <begin position="350"/>
        <end position="405"/>
    </location>
</feature>
<dbReference type="Gene3D" id="2.60.120.260">
    <property type="entry name" value="Galactose-binding domain-like"/>
    <property type="match status" value="1"/>
</dbReference>
<proteinExistence type="inferred from homology"/>
<dbReference type="Proteomes" id="UP001460270">
    <property type="component" value="Unassembled WGS sequence"/>
</dbReference>
<feature type="region of interest" description="Disordered" evidence="6">
    <location>
        <begin position="504"/>
        <end position="531"/>
    </location>
</feature>
<keyword evidence="4" id="KW-0009">Actin-binding</keyword>
<dbReference type="Gene3D" id="1.20.5.170">
    <property type="match status" value="1"/>
</dbReference>
<keyword evidence="3" id="KW-0514">Muscle protein</keyword>
<dbReference type="EMBL" id="JBBPFD010000014">
    <property type="protein sequence ID" value="KAK7898249.1"/>
    <property type="molecule type" value="Genomic_DNA"/>
</dbReference>
<accession>A0AAW0NQG4</accession>
<feature type="coiled-coil region" evidence="5">
    <location>
        <begin position="185"/>
        <end position="212"/>
    </location>
</feature>
<feature type="compositionally biased region" description="Basic and acidic residues" evidence="6">
    <location>
        <begin position="1"/>
        <end position="89"/>
    </location>
</feature>
<reference evidence="8" key="1">
    <citation type="submission" date="2024-04" db="EMBL/GenBank/DDBJ databases">
        <title>Salinicola lusitanus LLJ914,a marine bacterium isolated from the Okinawa Trough.</title>
        <authorList>
            <person name="Li J."/>
        </authorList>
    </citation>
    <scope>NUCLEOTIDE SEQUENCE [LARGE SCALE GENOMIC DNA]</scope>
</reference>
<evidence type="ECO:0000313" key="8">
    <source>
        <dbReference type="Proteomes" id="UP001460270"/>
    </source>
</evidence>
<dbReference type="InterPro" id="IPR000533">
    <property type="entry name" value="Tropomyosin"/>
</dbReference>